<name>A0A6P4ZRM7_BRABE</name>
<evidence type="ECO:0000313" key="3">
    <source>
        <dbReference type="RefSeq" id="XP_019633592.1"/>
    </source>
</evidence>
<dbReference type="PANTHER" id="PTHR46252:SF3">
    <property type="entry name" value="KIELIN_CHORDIN-LIKE PROTEIN"/>
    <property type="match status" value="1"/>
</dbReference>
<dbReference type="GO" id="GO:0030514">
    <property type="term" value="P:negative regulation of BMP signaling pathway"/>
    <property type="evidence" value="ECO:0007669"/>
    <property type="project" value="TreeGrafter"/>
</dbReference>
<proteinExistence type="predicted"/>
<dbReference type="GO" id="GO:0032281">
    <property type="term" value="C:AMPA glutamate receptor complex"/>
    <property type="evidence" value="ECO:0007669"/>
    <property type="project" value="TreeGrafter"/>
</dbReference>
<keyword evidence="1" id="KW-0732">Signal</keyword>
<protein>
    <submittedName>
        <fullName evidence="3">Uncharacterized protein LOC109477017</fullName>
    </submittedName>
</protein>
<sequence length="165" mass="17509">MASLPAVLCVVLLSTCAAHAAKLARQFEVEEPEGCVVDGVLYPVGEIPNDHPCPTETCTCLGHGQLSCVWVKWNELNVKSGWNYPFIVCGPAPNCVDYVLEYPLGPMCCPTWTCPNGPNCYGFGSTIPVGQWVDVGDGMNCYCPSAAGMTTCTTTVAPPTTTTVL</sequence>
<organism evidence="2 3">
    <name type="scientific">Branchiostoma belcheri</name>
    <name type="common">Amphioxus</name>
    <dbReference type="NCBI Taxonomy" id="7741"/>
    <lineage>
        <taxon>Eukaryota</taxon>
        <taxon>Metazoa</taxon>
        <taxon>Chordata</taxon>
        <taxon>Cephalochordata</taxon>
        <taxon>Leptocardii</taxon>
        <taxon>Amphioxiformes</taxon>
        <taxon>Branchiostomatidae</taxon>
        <taxon>Branchiostoma</taxon>
    </lineage>
</organism>
<dbReference type="PANTHER" id="PTHR46252">
    <property type="entry name" value="BRORIN FAMILY MEMBER"/>
    <property type="match status" value="1"/>
</dbReference>
<keyword evidence="2" id="KW-1185">Reference proteome</keyword>
<dbReference type="RefSeq" id="XP_019633592.1">
    <property type="nucleotide sequence ID" value="XM_019778033.1"/>
</dbReference>
<evidence type="ECO:0000256" key="1">
    <source>
        <dbReference type="SAM" id="SignalP"/>
    </source>
</evidence>
<accession>A0A6P4ZRM7</accession>
<dbReference type="Proteomes" id="UP000515135">
    <property type="component" value="Unplaced"/>
</dbReference>
<dbReference type="OrthoDB" id="9969981at2759"/>
<dbReference type="KEGG" id="bbel:109477017"/>
<feature type="chain" id="PRO_5028395339" evidence="1">
    <location>
        <begin position="21"/>
        <end position="165"/>
    </location>
</feature>
<dbReference type="InterPro" id="IPR042979">
    <property type="entry name" value="VWC2/VWC2L"/>
</dbReference>
<dbReference type="GeneID" id="109477017"/>
<reference evidence="3" key="1">
    <citation type="submission" date="2025-08" db="UniProtKB">
        <authorList>
            <consortium name="RefSeq"/>
        </authorList>
    </citation>
    <scope>IDENTIFICATION</scope>
    <source>
        <tissue evidence="3">Gonad</tissue>
    </source>
</reference>
<dbReference type="GO" id="GO:0005615">
    <property type="term" value="C:extracellular space"/>
    <property type="evidence" value="ECO:0007669"/>
    <property type="project" value="TreeGrafter"/>
</dbReference>
<dbReference type="AlphaFoldDB" id="A0A6P4ZRM7"/>
<feature type="signal peptide" evidence="1">
    <location>
        <begin position="1"/>
        <end position="20"/>
    </location>
</feature>
<evidence type="ECO:0000313" key="2">
    <source>
        <dbReference type="Proteomes" id="UP000515135"/>
    </source>
</evidence>
<dbReference type="GO" id="GO:0045202">
    <property type="term" value="C:synapse"/>
    <property type="evidence" value="ECO:0007669"/>
    <property type="project" value="UniProtKB-SubCell"/>
</dbReference>
<gene>
    <name evidence="3" type="primary">LOC109477017</name>
</gene>